<dbReference type="InterPro" id="IPR007214">
    <property type="entry name" value="YbaK/aa-tRNA-synth-assoc-dom"/>
</dbReference>
<dbReference type="InterPro" id="IPR052408">
    <property type="entry name" value="Exonuclease_MUT-7-like"/>
</dbReference>
<dbReference type="OrthoDB" id="10261556at2759"/>
<reference evidence="4" key="1">
    <citation type="submission" date="2021-02" db="EMBL/GenBank/DDBJ databases">
        <authorList>
            <person name="Dougan E. K."/>
            <person name="Rhodes N."/>
            <person name="Thang M."/>
            <person name="Chan C."/>
        </authorList>
    </citation>
    <scope>NUCLEOTIDE SEQUENCE</scope>
</reference>
<dbReference type="SUPFAM" id="SSF53098">
    <property type="entry name" value="Ribonuclease H-like"/>
    <property type="match status" value="1"/>
</dbReference>
<dbReference type="PANTHER" id="PTHR47765:SF2">
    <property type="entry name" value="EXONUCLEASE MUT-7 HOMOLOG"/>
    <property type="match status" value="1"/>
</dbReference>
<dbReference type="InterPro" id="IPR002562">
    <property type="entry name" value="3'-5'_exonuclease_dom"/>
</dbReference>
<dbReference type="EMBL" id="CAJNNV010007123">
    <property type="protein sequence ID" value="CAE8594508.1"/>
    <property type="molecule type" value="Genomic_DNA"/>
</dbReference>
<name>A0A813E0I5_POLGL</name>
<evidence type="ECO:0000256" key="1">
    <source>
        <dbReference type="SAM" id="MobiDB-lite"/>
    </source>
</evidence>
<accession>A0A813E0I5</accession>
<feature type="domain" description="3'-5' exonuclease" evidence="2">
    <location>
        <begin position="214"/>
        <end position="361"/>
    </location>
</feature>
<dbReference type="Gene3D" id="3.30.420.10">
    <property type="entry name" value="Ribonuclease H-like superfamily/Ribonuclease H"/>
    <property type="match status" value="1"/>
</dbReference>
<dbReference type="InterPro" id="IPR012337">
    <property type="entry name" value="RNaseH-like_sf"/>
</dbReference>
<evidence type="ECO:0000313" key="5">
    <source>
        <dbReference type="Proteomes" id="UP000654075"/>
    </source>
</evidence>
<dbReference type="CDD" id="cd04332">
    <property type="entry name" value="YbaK_like"/>
    <property type="match status" value="1"/>
</dbReference>
<keyword evidence="5" id="KW-1185">Reference proteome</keyword>
<evidence type="ECO:0000259" key="2">
    <source>
        <dbReference type="Pfam" id="PF01612"/>
    </source>
</evidence>
<dbReference type="GO" id="GO:0008408">
    <property type="term" value="F:3'-5' exonuclease activity"/>
    <property type="evidence" value="ECO:0007669"/>
    <property type="project" value="InterPro"/>
</dbReference>
<dbReference type="AlphaFoldDB" id="A0A813E0I5"/>
<dbReference type="InterPro" id="IPR036754">
    <property type="entry name" value="YbaK/aa-tRNA-synt-asso_dom_sf"/>
</dbReference>
<protein>
    <recommendedName>
        <fullName evidence="6">3'-5' exonuclease domain-containing protein</fullName>
    </recommendedName>
</protein>
<dbReference type="GO" id="GO:0003676">
    <property type="term" value="F:nucleic acid binding"/>
    <property type="evidence" value="ECO:0007669"/>
    <property type="project" value="InterPro"/>
</dbReference>
<evidence type="ECO:0000259" key="3">
    <source>
        <dbReference type="Pfam" id="PF04073"/>
    </source>
</evidence>
<comment type="caution">
    <text evidence="4">The sequence shown here is derived from an EMBL/GenBank/DDBJ whole genome shotgun (WGS) entry which is preliminary data.</text>
</comment>
<evidence type="ECO:0000313" key="4">
    <source>
        <dbReference type="EMBL" id="CAE8594508.1"/>
    </source>
</evidence>
<feature type="region of interest" description="Disordered" evidence="1">
    <location>
        <begin position="449"/>
        <end position="469"/>
    </location>
</feature>
<dbReference type="Proteomes" id="UP000654075">
    <property type="component" value="Unassembled WGS sequence"/>
</dbReference>
<feature type="domain" description="YbaK/aminoacyl-tRNA synthetase-associated" evidence="3">
    <location>
        <begin position="500"/>
        <end position="575"/>
    </location>
</feature>
<dbReference type="PANTHER" id="PTHR47765">
    <property type="entry name" value="3'-5' EXONUCLEASE DOMAIN-CONTAINING PROTEIN"/>
    <property type="match status" value="1"/>
</dbReference>
<sequence>MTKRSLVFQERVLLRGTQQAWDMILAQACVPEGCFCPKLAAKACRMLALAPTTDSREAVFQCLRDFFVFFGFPMHVPASAGCETALTGALQLFELQLRASGHSALTEVEVTPLLDWLVGLGEVVIAKLCVQPEVCTWAGGKQALAGLLKDSGQSRLAKKLEERPPSRTPKMSQEETQVLPTLALSEAVVVHWVESEVATLESLLFAAAADEGAPPFIALDAEWKPYTKGAPPTNVELVQLAVASQIWLLDMPRLVQTHPAEITSLFKRLVSGECILLGFGLGGDLKRIAESYECLNWLMNTSVQLAEDLNSCPGSLCDSVRERLGHHLEKAQQCSDWSRRPLSAEQLHYAALDAHVLLQLAAATAAADRSNGTATTIAGATGTSLEPRLLAEALKVRSRRDAAPLFAPLGASHVQAALLALGLHPCAPSCSAAIPCKTIALISNNNDNNNNNNTTSPAEADPVEHETSDPRPQVFCAVAVLPSDPNNNNNNNNRPQVFCAVAVLPCSAMLSVSLAAAALGSGSLRLARREELVPLFGHEPGSLGPVGLRSTGVAVLVDVALQQESHLRVGSGGSQDVVLERAALCQALGVTFAPIAAESMGKR</sequence>
<dbReference type="GO" id="GO:0002161">
    <property type="term" value="F:aminoacyl-tRNA deacylase activity"/>
    <property type="evidence" value="ECO:0007669"/>
    <property type="project" value="InterPro"/>
</dbReference>
<proteinExistence type="predicted"/>
<dbReference type="InterPro" id="IPR036397">
    <property type="entry name" value="RNaseH_sf"/>
</dbReference>
<organism evidence="4 5">
    <name type="scientific">Polarella glacialis</name>
    <name type="common">Dinoflagellate</name>
    <dbReference type="NCBI Taxonomy" id="89957"/>
    <lineage>
        <taxon>Eukaryota</taxon>
        <taxon>Sar</taxon>
        <taxon>Alveolata</taxon>
        <taxon>Dinophyceae</taxon>
        <taxon>Suessiales</taxon>
        <taxon>Suessiaceae</taxon>
        <taxon>Polarella</taxon>
    </lineage>
</organism>
<gene>
    <name evidence="4" type="ORF">PGLA1383_LOCUS13049</name>
</gene>
<evidence type="ECO:0008006" key="6">
    <source>
        <dbReference type="Google" id="ProtNLM"/>
    </source>
</evidence>
<dbReference type="Pfam" id="PF01612">
    <property type="entry name" value="DNA_pol_A_exo1"/>
    <property type="match status" value="1"/>
</dbReference>
<dbReference type="Pfam" id="PF04073">
    <property type="entry name" value="tRNA_edit"/>
    <property type="match status" value="1"/>
</dbReference>
<dbReference type="Gene3D" id="3.90.960.10">
    <property type="entry name" value="YbaK/aminoacyl-tRNA synthetase-associated domain"/>
    <property type="match status" value="1"/>
</dbReference>
<dbReference type="SUPFAM" id="SSF55826">
    <property type="entry name" value="YbaK/ProRS associated domain"/>
    <property type="match status" value="1"/>
</dbReference>